<dbReference type="EC" id="4.2.2.-" evidence="4"/>
<dbReference type="Pfam" id="PF03330">
    <property type="entry name" value="DPBB_1"/>
    <property type="match status" value="1"/>
</dbReference>
<dbReference type="PROSITE" id="PS51724">
    <property type="entry name" value="SPOR"/>
    <property type="match status" value="1"/>
</dbReference>
<dbReference type="InterPro" id="IPR012997">
    <property type="entry name" value="RplA"/>
</dbReference>
<keyword evidence="2 4" id="KW-0456">Lyase</keyword>
<dbReference type="EMBL" id="BAER01000017">
    <property type="protein sequence ID" value="GAC31513.1"/>
    <property type="molecule type" value="Genomic_DNA"/>
</dbReference>
<dbReference type="CDD" id="cd22268">
    <property type="entry name" value="DPBB_RlpA-like"/>
    <property type="match status" value="1"/>
</dbReference>
<dbReference type="GO" id="GO:0042834">
    <property type="term" value="F:peptidoglycan binding"/>
    <property type="evidence" value="ECO:0007669"/>
    <property type="project" value="InterPro"/>
</dbReference>
<comment type="similarity">
    <text evidence="4 5">Belongs to the RlpA family.</text>
</comment>
<keyword evidence="4" id="KW-1003">Cell membrane</keyword>
<dbReference type="InterPro" id="IPR007730">
    <property type="entry name" value="SPOR-like_dom"/>
</dbReference>
<accession>K6ZRN9</accession>
<reference evidence="8" key="1">
    <citation type="journal article" date="2014" name="Environ. Microbiol.">
        <title>Comparative genomics of the marine bacterial genus Glaciecola reveals the high degree of genomic diversity and genomic characteristic for cold adaptation.</title>
        <authorList>
            <person name="Qin Q.L."/>
            <person name="Xie B.B."/>
            <person name="Yu Y."/>
            <person name="Shu Y.L."/>
            <person name="Rong J.C."/>
            <person name="Zhang Y.J."/>
            <person name="Zhao D.L."/>
            <person name="Chen X.L."/>
            <person name="Zhang X.Y."/>
            <person name="Chen B."/>
            <person name="Zhou B.C."/>
            <person name="Zhang Y.Z."/>
        </authorList>
    </citation>
    <scope>NUCLEOTIDE SEQUENCE [LARGE SCALE GENOMIC DNA]</scope>
    <source>
        <strain evidence="8">LMG 21857</strain>
    </source>
</reference>
<dbReference type="HAMAP" id="MF_02071">
    <property type="entry name" value="RlpA"/>
    <property type="match status" value="1"/>
</dbReference>
<dbReference type="GO" id="GO:0000270">
    <property type="term" value="P:peptidoglycan metabolic process"/>
    <property type="evidence" value="ECO:0007669"/>
    <property type="project" value="UniProtKB-UniRule"/>
</dbReference>
<evidence type="ECO:0000256" key="5">
    <source>
        <dbReference type="RuleBase" id="RU003495"/>
    </source>
</evidence>
<proteinExistence type="inferred from homology"/>
<dbReference type="InterPro" id="IPR034718">
    <property type="entry name" value="RlpA"/>
</dbReference>
<dbReference type="Gene3D" id="2.40.40.10">
    <property type="entry name" value="RlpA-like domain"/>
    <property type="match status" value="1"/>
</dbReference>
<protein>
    <recommendedName>
        <fullName evidence="4">Endolytic peptidoglycan transglycosylase RlpA</fullName>
        <ecNumber evidence="4">4.2.2.-</ecNumber>
    </recommendedName>
</protein>
<keyword evidence="1" id="KW-0732">Signal</keyword>
<comment type="subcellular location">
    <subcellularLocation>
        <location evidence="4">Cell membrane</location>
        <topology evidence="4">Lipid-anchor</topology>
    </subcellularLocation>
</comment>
<organism evidence="7 8">
    <name type="scientific">Paraglaciecola polaris LMG 21857</name>
    <dbReference type="NCBI Taxonomy" id="1129793"/>
    <lineage>
        <taxon>Bacteria</taxon>
        <taxon>Pseudomonadati</taxon>
        <taxon>Pseudomonadota</taxon>
        <taxon>Gammaproteobacteria</taxon>
        <taxon>Alteromonadales</taxon>
        <taxon>Alteromonadaceae</taxon>
        <taxon>Paraglaciecola</taxon>
    </lineage>
</organism>
<dbReference type="AlphaFoldDB" id="K6ZRN9"/>
<dbReference type="GO" id="GO:0008932">
    <property type="term" value="F:lytic endotransglycosylase activity"/>
    <property type="evidence" value="ECO:0007669"/>
    <property type="project" value="UniProtKB-UniRule"/>
</dbReference>
<evidence type="ECO:0000256" key="2">
    <source>
        <dbReference type="ARBA" id="ARBA00023239"/>
    </source>
</evidence>
<gene>
    <name evidence="4 7" type="primary">rlpA</name>
    <name evidence="7" type="ORF">GPLA_0597</name>
</gene>
<dbReference type="SUPFAM" id="SSF50685">
    <property type="entry name" value="Barwin-like endoglucanases"/>
    <property type="match status" value="1"/>
</dbReference>
<keyword evidence="4" id="KW-0472">Membrane</keyword>
<feature type="domain" description="SPOR" evidence="6">
    <location>
        <begin position="240"/>
        <end position="315"/>
    </location>
</feature>
<sequence>MHKLAVYACTLCLISGCSQTPESGSSRYTQYKDSAPSAIKDGMTFDDAEPEYEPYALANLRSYSVLGRHYTPLKTGKGYSATGGASWYGQKFHGHLTSNGEIYDMYAMSAAHKTLPLPSYVRVTNLKNGREAIVRVNDRGPFHDNRIIDLSYAAAMKLGMLSTGTTQVKLDVIHVDEQGMQTVGNGLSLPPAPLKSQTTANTQVQIAQVPRIPAMAPASNAVTPGPLPAVDSTPSPAAKNTIQDNVFIQIAALSNNQRIEKIGSALANLYQVPYVAPFEAGLYRLRLGPFTTETQARDILDQLRNTGYRDAYKFYPTK</sequence>
<dbReference type="GO" id="GO:0009279">
    <property type="term" value="C:cell outer membrane"/>
    <property type="evidence" value="ECO:0007669"/>
    <property type="project" value="TreeGrafter"/>
</dbReference>
<dbReference type="Gene3D" id="3.30.70.1070">
    <property type="entry name" value="Sporulation related repeat"/>
    <property type="match status" value="1"/>
</dbReference>
<dbReference type="PROSITE" id="PS51257">
    <property type="entry name" value="PROKAR_LIPOPROTEIN"/>
    <property type="match status" value="1"/>
</dbReference>
<keyword evidence="4" id="KW-0564">Palmitate</keyword>
<dbReference type="SUPFAM" id="SSF110997">
    <property type="entry name" value="Sporulation related repeat"/>
    <property type="match status" value="1"/>
</dbReference>
<dbReference type="GO" id="GO:0071555">
    <property type="term" value="P:cell wall organization"/>
    <property type="evidence" value="ECO:0007669"/>
    <property type="project" value="UniProtKB-KW"/>
</dbReference>
<evidence type="ECO:0000259" key="6">
    <source>
        <dbReference type="PROSITE" id="PS51724"/>
    </source>
</evidence>
<dbReference type="PANTHER" id="PTHR34183">
    <property type="entry name" value="ENDOLYTIC PEPTIDOGLYCAN TRANSGLYCOSYLASE RLPA"/>
    <property type="match status" value="1"/>
</dbReference>
<comment type="function">
    <text evidence="4">Lytic transglycosylase with a strong preference for naked glycan strands that lack stem peptides.</text>
</comment>
<keyword evidence="8" id="KW-1185">Reference proteome</keyword>
<dbReference type="Pfam" id="PF05036">
    <property type="entry name" value="SPOR"/>
    <property type="match status" value="1"/>
</dbReference>
<dbReference type="STRING" id="1129793.GPLA_0597"/>
<dbReference type="InterPro" id="IPR036680">
    <property type="entry name" value="SPOR-like_sf"/>
</dbReference>
<dbReference type="NCBIfam" id="TIGR00413">
    <property type="entry name" value="rlpA"/>
    <property type="match status" value="1"/>
</dbReference>
<keyword evidence="4 7" id="KW-0449">Lipoprotein</keyword>
<name>K6ZRN9_9ALTE</name>
<keyword evidence="3 4" id="KW-0961">Cell wall biogenesis/degradation</keyword>
<evidence type="ECO:0000256" key="4">
    <source>
        <dbReference type="HAMAP-Rule" id="MF_02071"/>
    </source>
</evidence>
<dbReference type="InterPro" id="IPR036908">
    <property type="entry name" value="RlpA-like_sf"/>
</dbReference>
<dbReference type="InterPro" id="IPR009009">
    <property type="entry name" value="RlpA-like_DPBB"/>
</dbReference>
<evidence type="ECO:0000313" key="7">
    <source>
        <dbReference type="EMBL" id="GAC31513.1"/>
    </source>
</evidence>
<comment type="caution">
    <text evidence="7">The sequence shown here is derived from an EMBL/GenBank/DDBJ whole genome shotgun (WGS) entry which is preliminary data.</text>
</comment>
<dbReference type="FunFam" id="2.40.40.10:FF:000003">
    <property type="entry name" value="Endolytic peptidoglycan transglycosylase RlpA"/>
    <property type="match status" value="1"/>
</dbReference>
<evidence type="ECO:0000313" key="8">
    <source>
        <dbReference type="Proteomes" id="UP000006322"/>
    </source>
</evidence>
<evidence type="ECO:0000256" key="3">
    <source>
        <dbReference type="ARBA" id="ARBA00023316"/>
    </source>
</evidence>
<dbReference type="PANTHER" id="PTHR34183:SF1">
    <property type="entry name" value="ENDOLYTIC PEPTIDOGLYCAN TRANSGLYCOSYLASE RLPA"/>
    <property type="match status" value="1"/>
</dbReference>
<dbReference type="Proteomes" id="UP000006322">
    <property type="component" value="Unassembled WGS sequence"/>
</dbReference>
<dbReference type="GO" id="GO:0005886">
    <property type="term" value="C:plasma membrane"/>
    <property type="evidence" value="ECO:0007669"/>
    <property type="project" value="UniProtKB-SubCell"/>
</dbReference>
<evidence type="ECO:0000256" key="1">
    <source>
        <dbReference type="ARBA" id="ARBA00022729"/>
    </source>
</evidence>